<organism evidence="2 3">
    <name type="scientific">Pleurodeles waltl</name>
    <name type="common">Iberian ribbed newt</name>
    <dbReference type="NCBI Taxonomy" id="8319"/>
    <lineage>
        <taxon>Eukaryota</taxon>
        <taxon>Metazoa</taxon>
        <taxon>Chordata</taxon>
        <taxon>Craniata</taxon>
        <taxon>Vertebrata</taxon>
        <taxon>Euteleostomi</taxon>
        <taxon>Amphibia</taxon>
        <taxon>Batrachia</taxon>
        <taxon>Caudata</taxon>
        <taxon>Salamandroidea</taxon>
        <taxon>Salamandridae</taxon>
        <taxon>Pleurodelinae</taxon>
        <taxon>Pleurodeles</taxon>
    </lineage>
</organism>
<comment type="caution">
    <text evidence="2">The sequence shown here is derived from an EMBL/GenBank/DDBJ whole genome shotgun (WGS) entry which is preliminary data.</text>
</comment>
<evidence type="ECO:0000313" key="3">
    <source>
        <dbReference type="Proteomes" id="UP001066276"/>
    </source>
</evidence>
<sequence>MVPGRGGPNSSPRSNRECGSTPLPSGASTTRRRVPRLSPAIKGPRASPLALNPPAPRLQGLPRGRPVLQPRPRLTPLHGRAPTPGRALLLPGERRNLAPTGAEQPRTPGGSLTMQGKPPGFPQAGRRALSRVEAVER</sequence>
<accession>A0AAV7MXJ3</accession>
<keyword evidence="3" id="KW-1185">Reference proteome</keyword>
<name>A0AAV7MXJ3_PLEWA</name>
<reference evidence="2" key="1">
    <citation type="journal article" date="2022" name="bioRxiv">
        <title>Sequencing and chromosome-scale assembly of the giantPleurodeles waltlgenome.</title>
        <authorList>
            <person name="Brown T."/>
            <person name="Elewa A."/>
            <person name="Iarovenko S."/>
            <person name="Subramanian E."/>
            <person name="Araus A.J."/>
            <person name="Petzold A."/>
            <person name="Susuki M."/>
            <person name="Suzuki K.-i.T."/>
            <person name="Hayashi T."/>
            <person name="Toyoda A."/>
            <person name="Oliveira C."/>
            <person name="Osipova E."/>
            <person name="Leigh N.D."/>
            <person name="Simon A."/>
            <person name="Yun M.H."/>
        </authorList>
    </citation>
    <scope>NUCLEOTIDE SEQUENCE</scope>
    <source>
        <strain evidence="2">20211129_DDA</strain>
        <tissue evidence="2">Liver</tissue>
    </source>
</reference>
<feature type="region of interest" description="Disordered" evidence="1">
    <location>
        <begin position="1"/>
        <end position="137"/>
    </location>
</feature>
<dbReference type="EMBL" id="JANPWB010000013">
    <property type="protein sequence ID" value="KAJ1106698.1"/>
    <property type="molecule type" value="Genomic_DNA"/>
</dbReference>
<dbReference type="Proteomes" id="UP001066276">
    <property type="component" value="Chromosome 9"/>
</dbReference>
<evidence type="ECO:0000256" key="1">
    <source>
        <dbReference type="SAM" id="MobiDB-lite"/>
    </source>
</evidence>
<gene>
    <name evidence="2" type="ORF">NDU88_004098</name>
</gene>
<proteinExistence type="predicted"/>
<evidence type="ECO:0000313" key="2">
    <source>
        <dbReference type="EMBL" id="KAJ1106698.1"/>
    </source>
</evidence>
<dbReference type="AlphaFoldDB" id="A0AAV7MXJ3"/>
<protein>
    <submittedName>
        <fullName evidence="2">Uncharacterized protein</fullName>
    </submittedName>
</protein>